<gene>
    <name evidence="10" type="primary">arsB</name>
    <name evidence="10" type="ORF">IMF26_01180</name>
</gene>
<keyword evidence="3 8" id="KW-0813">Transport</keyword>
<name>A0AAT9LDA4_9FIRM</name>
<evidence type="ECO:0000256" key="6">
    <source>
        <dbReference type="ARBA" id="ARBA00022989"/>
    </source>
</evidence>
<dbReference type="NCBIfam" id="TIGR00832">
    <property type="entry name" value="acr3"/>
    <property type="match status" value="1"/>
</dbReference>
<evidence type="ECO:0000256" key="7">
    <source>
        <dbReference type="ARBA" id="ARBA00023136"/>
    </source>
</evidence>
<keyword evidence="6 8" id="KW-1133">Transmembrane helix</keyword>
<evidence type="ECO:0000256" key="2">
    <source>
        <dbReference type="ARBA" id="ARBA00010110"/>
    </source>
</evidence>
<feature type="transmembrane region" description="Helical" evidence="9">
    <location>
        <begin position="127"/>
        <end position="149"/>
    </location>
</feature>
<proteinExistence type="inferred from homology"/>
<keyword evidence="5 8" id="KW-0812">Transmembrane</keyword>
<dbReference type="PANTHER" id="PTHR43057:SF1">
    <property type="entry name" value="ARSENICAL-RESISTANCE PROTEIN 3"/>
    <property type="match status" value="1"/>
</dbReference>
<keyword evidence="4 8" id="KW-1003">Cell membrane</keyword>
<dbReference type="GO" id="GO:0015297">
    <property type="term" value="F:antiporter activity"/>
    <property type="evidence" value="ECO:0007669"/>
    <property type="project" value="UniProtKB-UniRule"/>
</dbReference>
<dbReference type="FunFam" id="1.20.1530.20:FF:000020">
    <property type="entry name" value="Arsenical-resistance membrane protein"/>
    <property type="match status" value="1"/>
</dbReference>
<feature type="transmembrane region" description="Helical" evidence="9">
    <location>
        <begin position="21"/>
        <end position="39"/>
    </location>
</feature>
<comment type="similarity">
    <text evidence="2 8">Belongs to the arsenical resistance-3 (ACR3) (TC 2.A.59) family.</text>
</comment>
<dbReference type="GO" id="GO:0005886">
    <property type="term" value="C:plasma membrane"/>
    <property type="evidence" value="ECO:0007669"/>
    <property type="project" value="UniProtKB-SubCell"/>
</dbReference>
<protein>
    <submittedName>
        <fullName evidence="10">ACR3 family arsenite efflux transporter</fullName>
    </submittedName>
</protein>
<evidence type="ECO:0000256" key="9">
    <source>
        <dbReference type="SAM" id="Phobius"/>
    </source>
</evidence>
<organism evidence="10">
    <name type="scientific">Candidatus Fermentithermobacillus carboniphilus</name>
    <dbReference type="NCBI Taxonomy" id="3085328"/>
    <lineage>
        <taxon>Bacteria</taxon>
        <taxon>Bacillati</taxon>
        <taxon>Bacillota</taxon>
        <taxon>Candidatus Fermentithermobacillia</taxon>
        <taxon>Candidatus Fermentithermobacillales</taxon>
        <taxon>Candidatus Fermentithermobacillaceae</taxon>
        <taxon>Candidatus Fermentithermobacillus</taxon>
    </lineage>
</organism>
<feature type="transmembrane region" description="Helical" evidence="9">
    <location>
        <begin position="161"/>
        <end position="180"/>
    </location>
</feature>
<dbReference type="AlphaFoldDB" id="A0AAT9LDA4"/>
<dbReference type="GO" id="GO:0015104">
    <property type="term" value="F:antimonite transmembrane transporter activity"/>
    <property type="evidence" value="ECO:0007669"/>
    <property type="project" value="TreeGrafter"/>
</dbReference>
<dbReference type="PANTHER" id="PTHR43057">
    <property type="entry name" value="ARSENITE EFFLUX TRANSPORTER"/>
    <property type="match status" value="1"/>
</dbReference>
<evidence type="ECO:0000256" key="1">
    <source>
        <dbReference type="ARBA" id="ARBA00004651"/>
    </source>
</evidence>
<dbReference type="Gene3D" id="1.20.1530.20">
    <property type="match status" value="1"/>
</dbReference>
<feature type="transmembrane region" description="Helical" evidence="9">
    <location>
        <begin position="192"/>
        <end position="210"/>
    </location>
</feature>
<dbReference type="Pfam" id="PF01758">
    <property type="entry name" value="SBF"/>
    <property type="match status" value="1"/>
</dbReference>
<dbReference type="InterPro" id="IPR038770">
    <property type="entry name" value="Na+/solute_symporter_sf"/>
</dbReference>
<accession>A0AAT9LDA4</accession>
<comment type="subcellular location">
    <subcellularLocation>
        <location evidence="1 8">Cell membrane</location>
        <topology evidence="1 8">Multi-pass membrane protein</topology>
    </subcellularLocation>
</comment>
<evidence type="ECO:0000256" key="4">
    <source>
        <dbReference type="ARBA" id="ARBA00022475"/>
    </source>
</evidence>
<dbReference type="PIRSF" id="PIRSF005508">
    <property type="entry name" value="Acr3"/>
    <property type="match status" value="1"/>
</dbReference>
<dbReference type="InterPro" id="IPR004706">
    <property type="entry name" value="Arsenical-R_Acr3"/>
</dbReference>
<feature type="transmembrane region" description="Helical" evidence="9">
    <location>
        <begin position="88"/>
        <end position="115"/>
    </location>
</feature>
<evidence type="ECO:0000256" key="5">
    <source>
        <dbReference type="ARBA" id="ARBA00022692"/>
    </source>
</evidence>
<feature type="transmembrane region" description="Helical" evidence="9">
    <location>
        <begin position="304"/>
        <end position="331"/>
    </location>
</feature>
<feature type="transmembrane region" description="Helical" evidence="9">
    <location>
        <begin position="261"/>
        <end position="283"/>
    </location>
</feature>
<dbReference type="InterPro" id="IPR002657">
    <property type="entry name" value="BilAc:Na_symport/Acr3"/>
</dbReference>
<evidence type="ECO:0000313" key="10">
    <source>
        <dbReference type="EMBL" id="QUL98729.1"/>
    </source>
</evidence>
<feature type="transmembrane region" description="Helical" evidence="9">
    <location>
        <begin position="231"/>
        <end position="249"/>
    </location>
</feature>
<sequence length="364" mass="40742">MARHIVRTQDAQGLGFFERYLTVWVIICMVLGTLIGLYFPGFPRALSKWEYAHVSIPVAILIWFMIYPMMVQIDFGSIVRASRQPKGLIITVVVNWIIKPFTMLVLAWLFLRYLFANWIPPDLAQQYVAGAVLLGAAPCTAMVFVWSYLSGGNPAHTLVQVAINDLIILFLYAPIVVFELRLASLKVPYDTIFLSVVLYVVIPLTAGYLTRVRLIRMRGSQWFKERFLPRLKPFTIVGLLLTLIILFSFQGETIIRNPLHIVLIAVPLTIQTYLIFAIGYAWARWWRVDKTVAPPAAMIGASNFFELAVAVAISLFGLGSGAALATVVGVLEEVPIMLSLVAFANRTKHWFPDPAVSPAQKSAE</sequence>
<reference evidence="10" key="2">
    <citation type="journal article" date="2023" name="Biology">
        <title>Prokaryotic Life Associated with Coal-Fire Gas Vents Revealed by Metagenomics.</title>
        <authorList>
            <person name="Kadnikov V.V."/>
            <person name="Mardanov A.V."/>
            <person name="Beletsky A.V."/>
            <person name="Karnachuk O.V."/>
            <person name="Ravin N.V."/>
        </authorList>
    </citation>
    <scope>NUCLEOTIDE SEQUENCE</scope>
    <source>
        <strain evidence="10">Bu02</strain>
    </source>
</reference>
<evidence type="ECO:0000256" key="8">
    <source>
        <dbReference type="PIRNR" id="PIRNR005508"/>
    </source>
</evidence>
<dbReference type="EMBL" id="CP062796">
    <property type="protein sequence ID" value="QUL98729.1"/>
    <property type="molecule type" value="Genomic_DNA"/>
</dbReference>
<evidence type="ECO:0000256" key="3">
    <source>
        <dbReference type="ARBA" id="ARBA00022448"/>
    </source>
</evidence>
<dbReference type="KEGG" id="fcz:IMF26_01180"/>
<keyword evidence="7 8" id="KW-0472">Membrane</keyword>
<reference evidence="10" key="1">
    <citation type="submission" date="2020-10" db="EMBL/GenBank/DDBJ databases">
        <authorList>
            <person name="Kadnikov V."/>
            <person name="Beletsky A.V."/>
            <person name="Mardanov A.V."/>
            <person name="Karnachuk O.V."/>
            <person name="Ravin N.V."/>
        </authorList>
    </citation>
    <scope>NUCLEOTIDE SEQUENCE</scope>
    <source>
        <strain evidence="10">Bu02</strain>
    </source>
</reference>
<dbReference type="GO" id="GO:0015105">
    <property type="term" value="F:arsenite transmembrane transporter activity"/>
    <property type="evidence" value="ECO:0007669"/>
    <property type="project" value="TreeGrafter"/>
</dbReference>